<evidence type="ECO:0000256" key="1">
    <source>
        <dbReference type="SAM" id="Phobius"/>
    </source>
</evidence>
<keyword evidence="1" id="KW-0812">Transmembrane</keyword>
<evidence type="ECO:0000313" key="2">
    <source>
        <dbReference type="EMBL" id="EON79190.1"/>
    </source>
</evidence>
<evidence type="ECO:0000313" key="3">
    <source>
        <dbReference type="Proteomes" id="UP000013909"/>
    </source>
</evidence>
<keyword evidence="1" id="KW-0472">Membrane</keyword>
<reference evidence="2 3" key="1">
    <citation type="submission" date="2013-02" db="EMBL/GenBank/DDBJ databases">
        <title>A novel strain isolated from Lonar lake, Maharashtra, India.</title>
        <authorList>
            <person name="Singh A."/>
        </authorList>
    </citation>
    <scope>NUCLEOTIDE SEQUENCE [LARGE SCALE GENOMIC DNA]</scope>
    <source>
        <strain evidence="2 3">AK24</strain>
    </source>
</reference>
<dbReference type="AlphaFoldDB" id="R7ZYM7"/>
<accession>R7ZYM7</accession>
<comment type="caution">
    <text evidence="2">The sequence shown here is derived from an EMBL/GenBank/DDBJ whole genome shotgun (WGS) entry which is preliminary data.</text>
</comment>
<proteinExistence type="predicted"/>
<sequence length="126" mass="14552">MIENIPKQDIFQTPEGYFDRLPQATVRRYKSEKTKQIWLSGLSAAAILAVGLILAVFNPINEEEAKYQSNLDETMNLYIDAGYWTEDDILSLSENPNELLDLMLAEEWGFMDLSDGDELFENEIYY</sequence>
<feature type="transmembrane region" description="Helical" evidence="1">
    <location>
        <begin position="37"/>
        <end position="57"/>
    </location>
</feature>
<keyword evidence="3" id="KW-1185">Reference proteome</keyword>
<protein>
    <submittedName>
        <fullName evidence="2">Uncharacterized protein</fullName>
    </submittedName>
</protein>
<organism evidence="2 3">
    <name type="scientific">Lunatimonas lonarensis</name>
    <dbReference type="NCBI Taxonomy" id="1232681"/>
    <lineage>
        <taxon>Bacteria</taxon>
        <taxon>Pseudomonadati</taxon>
        <taxon>Bacteroidota</taxon>
        <taxon>Cytophagia</taxon>
        <taxon>Cytophagales</taxon>
        <taxon>Cyclobacteriaceae</taxon>
    </lineage>
</organism>
<dbReference type="OrthoDB" id="893763at2"/>
<dbReference type="Proteomes" id="UP000013909">
    <property type="component" value="Unassembled WGS sequence"/>
</dbReference>
<dbReference type="STRING" id="1232681.ADIS_0299"/>
<dbReference type="EMBL" id="AQHR01000011">
    <property type="protein sequence ID" value="EON79190.1"/>
    <property type="molecule type" value="Genomic_DNA"/>
</dbReference>
<dbReference type="RefSeq" id="WP_010852451.1">
    <property type="nucleotide sequence ID" value="NZ_AQHR01000011.1"/>
</dbReference>
<gene>
    <name evidence="2" type="ORF">ADIS_0299</name>
</gene>
<keyword evidence="1" id="KW-1133">Transmembrane helix</keyword>
<name>R7ZYM7_9BACT</name>